<proteinExistence type="predicted"/>
<sequence length="63" mass="7089">MMKYEFACKDIGMTCGFKTSAKTKEELMPKIAEHAKTVHGIDPIPPDLMQKVEAAIKEKKGFF</sequence>
<dbReference type="Proteomes" id="UP000718571">
    <property type="component" value="Unassembled WGS sequence"/>
</dbReference>
<dbReference type="InterPro" id="IPR009409">
    <property type="entry name" value="DUF1059"/>
</dbReference>
<protein>
    <submittedName>
        <fullName evidence="1">DUF1059 domain-containing protein</fullName>
    </submittedName>
</protein>
<dbReference type="AlphaFoldDB" id="A0A8T3UZR9"/>
<comment type="caution">
    <text evidence="1">The sequence shown here is derived from an EMBL/GenBank/DDBJ whole genome shotgun (WGS) entry which is preliminary data.</text>
</comment>
<evidence type="ECO:0000313" key="1">
    <source>
        <dbReference type="EMBL" id="MBE5728324.1"/>
    </source>
</evidence>
<accession>A0A8T3UZR9</accession>
<name>A0A8T3UZR9_9ARCH</name>
<dbReference type="Pfam" id="PF06348">
    <property type="entry name" value="DUF1059"/>
    <property type="match status" value="1"/>
</dbReference>
<evidence type="ECO:0000313" key="2">
    <source>
        <dbReference type="Proteomes" id="UP000718571"/>
    </source>
</evidence>
<reference evidence="1 2" key="1">
    <citation type="submission" date="2020-09" db="EMBL/GenBank/DDBJ databases">
        <title>Genomic characterization of a novel Parvarchaeota family in acid mine drainage sediments.</title>
        <authorList>
            <person name="Luo Z.-H."/>
        </authorList>
    </citation>
    <scope>NUCLEOTIDE SEQUENCE [LARGE SCALE GENOMIC DNA]</scope>
    <source>
        <strain evidence="1">MAS1_bins.189</strain>
    </source>
</reference>
<organism evidence="1 2">
    <name type="scientific">Candidatus Acidifodinimicrobium mancum</name>
    <dbReference type="NCBI Taxonomy" id="2898728"/>
    <lineage>
        <taxon>Archaea</taxon>
        <taxon>Candidatus Parvarchaeota</taxon>
        <taxon>Candidatus Acidifodinimicrobiaceae</taxon>
        <taxon>Candidatus Acidifodinimicrobium</taxon>
    </lineage>
</organism>
<gene>
    <name evidence="1" type="ORF">IHE51_00495</name>
</gene>
<dbReference type="EMBL" id="JADFAR010000005">
    <property type="protein sequence ID" value="MBE5728324.1"/>
    <property type="molecule type" value="Genomic_DNA"/>
</dbReference>